<organism evidence="7 8">
    <name type="scientific">Nannochloropsis salina CCMP1776</name>
    <dbReference type="NCBI Taxonomy" id="1027361"/>
    <lineage>
        <taxon>Eukaryota</taxon>
        <taxon>Sar</taxon>
        <taxon>Stramenopiles</taxon>
        <taxon>Ochrophyta</taxon>
        <taxon>Eustigmatophyceae</taxon>
        <taxon>Eustigmatales</taxon>
        <taxon>Monodopsidaceae</taxon>
        <taxon>Microchloropsis</taxon>
        <taxon>Microchloropsis salina</taxon>
    </lineage>
</organism>
<dbReference type="Pfam" id="PF17875">
    <property type="entry name" value="RPA43_OB"/>
    <property type="match status" value="1"/>
</dbReference>
<dbReference type="PANTHER" id="PTHR12709:SF5">
    <property type="entry name" value="DNA-DIRECTED RNA POLYMERASE I SUBUNIT RPA43"/>
    <property type="match status" value="1"/>
</dbReference>
<keyword evidence="4" id="KW-0539">Nucleus</keyword>
<feature type="region of interest" description="Disordered" evidence="5">
    <location>
        <begin position="195"/>
        <end position="282"/>
    </location>
</feature>
<dbReference type="InterPro" id="IPR045113">
    <property type="entry name" value="Rpb7-like"/>
</dbReference>
<dbReference type="InterPro" id="IPR036898">
    <property type="entry name" value="RNA_pol_Rpb7-like_N_sf"/>
</dbReference>
<accession>A0A4D9D057</accession>
<evidence type="ECO:0000313" key="7">
    <source>
        <dbReference type="EMBL" id="TFJ85022.1"/>
    </source>
</evidence>
<comment type="caution">
    <text evidence="7">The sequence shown here is derived from an EMBL/GenBank/DDBJ whole genome shotgun (WGS) entry which is preliminary data.</text>
</comment>
<dbReference type="Gene3D" id="3.30.1490.120">
    <property type="entry name" value="RNA polymerase Rpb7-like, N-terminal domain"/>
    <property type="match status" value="1"/>
</dbReference>
<dbReference type="Proteomes" id="UP000355283">
    <property type="component" value="Unassembled WGS sequence"/>
</dbReference>
<dbReference type="PANTHER" id="PTHR12709">
    <property type="entry name" value="DNA-DIRECTED RNA POLYMERASE II, III"/>
    <property type="match status" value="1"/>
</dbReference>
<feature type="compositionally biased region" description="Basic and acidic residues" evidence="5">
    <location>
        <begin position="7"/>
        <end position="20"/>
    </location>
</feature>
<dbReference type="Gene3D" id="2.40.50.1060">
    <property type="match status" value="1"/>
</dbReference>
<dbReference type="AlphaFoldDB" id="A0A4D9D057"/>
<keyword evidence="3" id="KW-0804">Transcription</keyword>
<dbReference type="GO" id="GO:0006352">
    <property type="term" value="P:DNA-templated transcription initiation"/>
    <property type="evidence" value="ECO:0007669"/>
    <property type="project" value="InterPro"/>
</dbReference>
<sequence length="282" mass="30540">MPKRRRVNQEKGNDVAGEDDKIVPSPVIQVPFQEQRVLFKLALLPDAMGNLEESIHEKLHDMLMKYNQDVGGILLTLSQVRFPPSRRFASVMGDLPHLHVRVEATSLVFTPEPGMSLTGVVIKVTSTHVALLVYDLFNAAIAREDMPEAYAFDNDREAWVGTGGKEVLGLGEEVAFRVALVHEAAGLIALDGSLREEGGEPRAPVAGLPEGDGGGKGGEGGREVEEEERKGVAGREGKKRDTRGTAEEGARVKKRKEVTGKAEAKAHKKGKGKRLKGEKGLV</sequence>
<dbReference type="InterPro" id="IPR012340">
    <property type="entry name" value="NA-bd_OB-fold"/>
</dbReference>
<dbReference type="OrthoDB" id="10250504at2759"/>
<feature type="domain" description="RPA43 OB" evidence="6">
    <location>
        <begin position="111"/>
        <end position="154"/>
    </location>
</feature>
<gene>
    <name evidence="7" type="ORF">NSK_003446</name>
</gene>
<evidence type="ECO:0000256" key="3">
    <source>
        <dbReference type="ARBA" id="ARBA00023163"/>
    </source>
</evidence>
<evidence type="ECO:0000256" key="2">
    <source>
        <dbReference type="ARBA" id="ARBA00022478"/>
    </source>
</evidence>
<feature type="compositionally biased region" description="Basic and acidic residues" evidence="5">
    <location>
        <begin position="219"/>
        <end position="265"/>
    </location>
</feature>
<evidence type="ECO:0000256" key="4">
    <source>
        <dbReference type="ARBA" id="ARBA00023242"/>
    </source>
</evidence>
<dbReference type="GO" id="GO:0006362">
    <property type="term" value="P:transcription elongation by RNA polymerase I"/>
    <property type="evidence" value="ECO:0007669"/>
    <property type="project" value="TreeGrafter"/>
</dbReference>
<keyword evidence="2" id="KW-0240">DNA-directed RNA polymerase</keyword>
<evidence type="ECO:0000259" key="6">
    <source>
        <dbReference type="Pfam" id="PF17875"/>
    </source>
</evidence>
<feature type="region of interest" description="Disordered" evidence="5">
    <location>
        <begin position="1"/>
        <end position="20"/>
    </location>
</feature>
<name>A0A4D9D057_9STRA</name>
<protein>
    <recommendedName>
        <fullName evidence="6">RPA43 OB domain-containing protein</fullName>
    </recommendedName>
</protein>
<evidence type="ECO:0000256" key="5">
    <source>
        <dbReference type="SAM" id="MobiDB-lite"/>
    </source>
</evidence>
<dbReference type="SUPFAM" id="SSF50249">
    <property type="entry name" value="Nucleic acid-binding proteins"/>
    <property type="match status" value="1"/>
</dbReference>
<dbReference type="EMBL" id="SDOX01000016">
    <property type="protein sequence ID" value="TFJ85022.1"/>
    <property type="molecule type" value="Genomic_DNA"/>
</dbReference>
<reference evidence="7 8" key="1">
    <citation type="submission" date="2019-01" db="EMBL/GenBank/DDBJ databases">
        <title>Nuclear Genome Assembly of the Microalgal Biofuel strain Nannochloropsis salina CCMP1776.</title>
        <authorList>
            <person name="Hovde B."/>
        </authorList>
    </citation>
    <scope>NUCLEOTIDE SEQUENCE [LARGE SCALE GENOMIC DNA]</scope>
    <source>
        <strain evidence="7 8">CCMP1776</strain>
    </source>
</reference>
<dbReference type="InterPro" id="IPR041178">
    <property type="entry name" value="RPA43_OB"/>
</dbReference>
<evidence type="ECO:0000256" key="1">
    <source>
        <dbReference type="ARBA" id="ARBA00004123"/>
    </source>
</evidence>
<keyword evidence="8" id="KW-1185">Reference proteome</keyword>
<evidence type="ECO:0000313" key="8">
    <source>
        <dbReference type="Proteomes" id="UP000355283"/>
    </source>
</evidence>
<proteinExistence type="predicted"/>
<dbReference type="GO" id="GO:0005736">
    <property type="term" value="C:RNA polymerase I complex"/>
    <property type="evidence" value="ECO:0007669"/>
    <property type="project" value="TreeGrafter"/>
</dbReference>
<comment type="subcellular location">
    <subcellularLocation>
        <location evidence="1">Nucleus</location>
    </subcellularLocation>
</comment>